<dbReference type="EMBL" id="LAZR01004123">
    <property type="protein sequence ID" value="KKN11549.1"/>
    <property type="molecule type" value="Genomic_DNA"/>
</dbReference>
<dbReference type="InterPro" id="IPR036614">
    <property type="entry name" value="RusA-like_sf"/>
</dbReference>
<dbReference type="Gene3D" id="3.30.1330.70">
    <property type="entry name" value="Holliday junction resolvase RusA"/>
    <property type="match status" value="1"/>
</dbReference>
<dbReference type="GO" id="GO:0000287">
    <property type="term" value="F:magnesium ion binding"/>
    <property type="evidence" value="ECO:0007669"/>
    <property type="project" value="InterPro"/>
</dbReference>
<proteinExistence type="predicted"/>
<organism evidence="1">
    <name type="scientific">marine sediment metagenome</name>
    <dbReference type="NCBI Taxonomy" id="412755"/>
    <lineage>
        <taxon>unclassified sequences</taxon>
        <taxon>metagenomes</taxon>
        <taxon>ecological metagenomes</taxon>
    </lineage>
</organism>
<protein>
    <submittedName>
        <fullName evidence="1">Uncharacterized protein</fullName>
    </submittedName>
</protein>
<gene>
    <name evidence="1" type="ORF">LCGC14_1025400</name>
</gene>
<dbReference type="SUPFAM" id="SSF103084">
    <property type="entry name" value="Holliday junction resolvase RusA"/>
    <property type="match status" value="1"/>
</dbReference>
<sequence length="121" mass="14238">MDEIKLVFRPPDLPPTLNGKKGLLRIHWSKRERIKKKFMWLIKMQKTPKISSKVNLVLFNYAVHLMDWDNLAGRLKIVGDAMVGLGLLEDDSPEFIVDFDMKQEKVHKMKDVRIEFIFTKV</sequence>
<dbReference type="GO" id="GO:0006310">
    <property type="term" value="P:DNA recombination"/>
    <property type="evidence" value="ECO:0007669"/>
    <property type="project" value="InterPro"/>
</dbReference>
<comment type="caution">
    <text evidence="1">The sequence shown here is derived from an EMBL/GenBank/DDBJ whole genome shotgun (WGS) entry which is preliminary data.</text>
</comment>
<name>A0A0F9N0R9_9ZZZZ</name>
<evidence type="ECO:0000313" key="1">
    <source>
        <dbReference type="EMBL" id="KKN11549.1"/>
    </source>
</evidence>
<dbReference type="GO" id="GO:0006281">
    <property type="term" value="P:DNA repair"/>
    <property type="evidence" value="ECO:0007669"/>
    <property type="project" value="InterPro"/>
</dbReference>
<accession>A0A0F9N0R9</accession>
<dbReference type="AlphaFoldDB" id="A0A0F9N0R9"/>
<reference evidence="1" key="1">
    <citation type="journal article" date="2015" name="Nature">
        <title>Complex archaea that bridge the gap between prokaryotes and eukaryotes.</title>
        <authorList>
            <person name="Spang A."/>
            <person name="Saw J.H."/>
            <person name="Jorgensen S.L."/>
            <person name="Zaremba-Niedzwiedzka K."/>
            <person name="Martijn J."/>
            <person name="Lind A.E."/>
            <person name="van Eijk R."/>
            <person name="Schleper C."/>
            <person name="Guy L."/>
            <person name="Ettema T.J."/>
        </authorList>
    </citation>
    <scope>NUCLEOTIDE SEQUENCE</scope>
</reference>